<dbReference type="OrthoDB" id="691957at2759"/>
<evidence type="ECO:0000313" key="2">
    <source>
        <dbReference type="EnsemblPlants" id="PNT66117"/>
    </source>
</evidence>
<gene>
    <name evidence="1" type="ORF">BRADI_3g07414v3</name>
</gene>
<dbReference type="EnsemblPlants" id="PNT66117">
    <property type="protein sequence ID" value="PNT66117"/>
    <property type="gene ID" value="BRADI_3g07414v3"/>
</dbReference>
<proteinExistence type="predicted"/>
<reference evidence="2" key="3">
    <citation type="submission" date="2018-08" db="UniProtKB">
        <authorList>
            <consortium name="EnsemblPlants"/>
        </authorList>
    </citation>
    <scope>IDENTIFICATION</scope>
    <source>
        <strain evidence="2">cv. Bd21</strain>
    </source>
</reference>
<dbReference type="EMBL" id="CM000882">
    <property type="protein sequence ID" value="PNT66117.1"/>
    <property type="molecule type" value="Genomic_DNA"/>
</dbReference>
<dbReference type="InParanoid" id="A0A2K2CVR0"/>
<dbReference type="AlphaFoldDB" id="A0A2K2CVR0"/>
<reference evidence="1 2" key="1">
    <citation type="journal article" date="2010" name="Nature">
        <title>Genome sequencing and analysis of the model grass Brachypodium distachyon.</title>
        <authorList>
            <consortium name="International Brachypodium Initiative"/>
        </authorList>
    </citation>
    <scope>NUCLEOTIDE SEQUENCE [LARGE SCALE GENOMIC DNA]</scope>
    <source>
        <strain evidence="1 2">Bd21</strain>
    </source>
</reference>
<dbReference type="Proteomes" id="UP000008810">
    <property type="component" value="Chromosome 3"/>
</dbReference>
<keyword evidence="3" id="KW-1185">Reference proteome</keyword>
<sequence length="132" mass="14604">MEFSFFHASCSSQVGNGLSTLFWKDRWIDGKCIEDMAPSLYSLIRPKAILSRTVASSLAMAVWVSDIRGGLSLIAIGQFLRLWERLSLMPPLSQEGDSCVCCSSVQAPMAALKLHDPDCWHRRPLDAGVQDC</sequence>
<evidence type="ECO:0000313" key="3">
    <source>
        <dbReference type="Proteomes" id="UP000008810"/>
    </source>
</evidence>
<dbReference type="Gramene" id="PNT66117">
    <property type="protein sequence ID" value="PNT66117"/>
    <property type="gene ID" value="BRADI_3g07414v3"/>
</dbReference>
<evidence type="ECO:0008006" key="4">
    <source>
        <dbReference type="Google" id="ProtNLM"/>
    </source>
</evidence>
<reference evidence="1" key="2">
    <citation type="submission" date="2017-06" db="EMBL/GenBank/DDBJ databases">
        <title>WGS assembly of Brachypodium distachyon.</title>
        <authorList>
            <consortium name="The International Brachypodium Initiative"/>
            <person name="Lucas S."/>
            <person name="Harmon-Smith M."/>
            <person name="Lail K."/>
            <person name="Tice H."/>
            <person name="Grimwood J."/>
            <person name="Bruce D."/>
            <person name="Barry K."/>
            <person name="Shu S."/>
            <person name="Lindquist E."/>
            <person name="Wang M."/>
            <person name="Pitluck S."/>
            <person name="Vogel J.P."/>
            <person name="Garvin D.F."/>
            <person name="Mockler T.C."/>
            <person name="Schmutz J."/>
            <person name="Rokhsar D."/>
            <person name="Bevan M.W."/>
        </authorList>
    </citation>
    <scope>NUCLEOTIDE SEQUENCE</scope>
    <source>
        <strain evidence="1">Bd21</strain>
    </source>
</reference>
<accession>A0A2K2CVR0</accession>
<organism evidence="1">
    <name type="scientific">Brachypodium distachyon</name>
    <name type="common">Purple false brome</name>
    <name type="synonym">Trachynia distachya</name>
    <dbReference type="NCBI Taxonomy" id="15368"/>
    <lineage>
        <taxon>Eukaryota</taxon>
        <taxon>Viridiplantae</taxon>
        <taxon>Streptophyta</taxon>
        <taxon>Embryophyta</taxon>
        <taxon>Tracheophyta</taxon>
        <taxon>Spermatophyta</taxon>
        <taxon>Magnoliopsida</taxon>
        <taxon>Liliopsida</taxon>
        <taxon>Poales</taxon>
        <taxon>Poaceae</taxon>
        <taxon>BOP clade</taxon>
        <taxon>Pooideae</taxon>
        <taxon>Stipodae</taxon>
        <taxon>Brachypodieae</taxon>
        <taxon>Brachypodium</taxon>
    </lineage>
</organism>
<protein>
    <recommendedName>
        <fullName evidence="4">Reverse transcriptase zinc-binding domain-containing protein</fullName>
    </recommendedName>
</protein>
<evidence type="ECO:0000313" key="1">
    <source>
        <dbReference type="EMBL" id="PNT66117.1"/>
    </source>
</evidence>
<name>A0A2K2CVR0_BRADI</name>